<dbReference type="SUPFAM" id="SSF54593">
    <property type="entry name" value="Glyoxalase/Bleomycin resistance protein/Dihydroxybiphenyl dioxygenase"/>
    <property type="match status" value="1"/>
</dbReference>
<dbReference type="InterPro" id="IPR037523">
    <property type="entry name" value="VOC_core"/>
</dbReference>
<evidence type="ECO:0000313" key="3">
    <source>
        <dbReference type="Proteomes" id="UP001320831"/>
    </source>
</evidence>
<dbReference type="InterPro" id="IPR004360">
    <property type="entry name" value="Glyas_Fos-R_dOase_dom"/>
</dbReference>
<dbReference type="EMBL" id="JAOCZP010000015">
    <property type="protein sequence ID" value="MCT7378566.1"/>
    <property type="molecule type" value="Genomic_DNA"/>
</dbReference>
<comment type="caution">
    <text evidence="2">The sequence shown here is derived from an EMBL/GenBank/DDBJ whole genome shotgun (WGS) entry which is preliminary data.</text>
</comment>
<accession>A0ABT2LVK5</accession>
<dbReference type="Gene3D" id="3.10.180.10">
    <property type="entry name" value="2,3-Dihydroxybiphenyl 1,2-Dioxygenase, domain 1"/>
    <property type="match status" value="1"/>
</dbReference>
<dbReference type="PANTHER" id="PTHR21366">
    <property type="entry name" value="GLYOXALASE FAMILY PROTEIN"/>
    <property type="match status" value="1"/>
</dbReference>
<dbReference type="Proteomes" id="UP001320831">
    <property type="component" value="Unassembled WGS sequence"/>
</dbReference>
<protein>
    <submittedName>
        <fullName evidence="2">VOC family protein</fullName>
    </submittedName>
</protein>
<dbReference type="InterPro" id="IPR050383">
    <property type="entry name" value="GlyoxalaseI/FosfomycinResist"/>
</dbReference>
<evidence type="ECO:0000259" key="1">
    <source>
        <dbReference type="PROSITE" id="PS51819"/>
    </source>
</evidence>
<feature type="domain" description="VOC" evidence="1">
    <location>
        <begin position="5"/>
        <end position="131"/>
    </location>
</feature>
<sequence>MQPAAILEAALYVSDLKEAERFYGEVLGLGRIAKAEGRHVFFRCGNAVVLLFNPDATEVPPAPDARLPVPPHGARGEGHLCFAASAEEIEAWKTHLDAAGIAIEADFEWPNGGRSIYFRDPFGNSLEFAEPRIWGFS</sequence>
<keyword evidence="3" id="KW-1185">Reference proteome</keyword>
<dbReference type="InterPro" id="IPR029068">
    <property type="entry name" value="Glyas_Bleomycin-R_OHBP_Dase"/>
</dbReference>
<dbReference type="Pfam" id="PF00903">
    <property type="entry name" value="Glyoxalase"/>
    <property type="match status" value="1"/>
</dbReference>
<dbReference type="RefSeq" id="WP_260907567.1">
    <property type="nucleotide sequence ID" value="NZ_JAOCZP010000015.1"/>
</dbReference>
<reference evidence="2 3" key="1">
    <citation type="submission" date="2022-09" db="EMBL/GenBank/DDBJ databases">
        <title>Chelativorans salina sp. nov., a novel slightly halophilic bacterium isolated from a saline lake sediment enrichment.</title>
        <authorList>
            <person name="Gao L."/>
            <person name="Fang B.-Z."/>
            <person name="Li W.-J."/>
        </authorList>
    </citation>
    <scope>NUCLEOTIDE SEQUENCE [LARGE SCALE GENOMIC DNA]</scope>
    <source>
        <strain evidence="2 3">EGI FJ00035</strain>
    </source>
</reference>
<proteinExistence type="predicted"/>
<dbReference type="PANTHER" id="PTHR21366:SF22">
    <property type="entry name" value="VOC DOMAIN-CONTAINING PROTEIN"/>
    <property type="match status" value="1"/>
</dbReference>
<name>A0ABT2LVK5_9HYPH</name>
<evidence type="ECO:0000313" key="2">
    <source>
        <dbReference type="EMBL" id="MCT7378566.1"/>
    </source>
</evidence>
<dbReference type="PROSITE" id="PS51819">
    <property type="entry name" value="VOC"/>
    <property type="match status" value="1"/>
</dbReference>
<gene>
    <name evidence="2" type="ORF">N5A92_26495</name>
</gene>
<organism evidence="2 3">
    <name type="scientific">Chelativorans salis</name>
    <dbReference type="NCBI Taxonomy" id="2978478"/>
    <lineage>
        <taxon>Bacteria</taxon>
        <taxon>Pseudomonadati</taxon>
        <taxon>Pseudomonadota</taxon>
        <taxon>Alphaproteobacteria</taxon>
        <taxon>Hyphomicrobiales</taxon>
        <taxon>Phyllobacteriaceae</taxon>
        <taxon>Chelativorans</taxon>
    </lineage>
</organism>